<evidence type="ECO:0000313" key="2">
    <source>
        <dbReference type="Proteomes" id="UP000231960"/>
    </source>
</evidence>
<sequence>MPDGTYKNFKWDRYGKKHEKDTTEIKKWKVTEDSIFYYNFRFQFKVVLINEGVIMVSRGDKKVDLMFIKESEKHLRKRDWELHSDSLKLENPIPYERWLEIMGEKYHTKEFVR</sequence>
<gene>
    <name evidence="1" type="ORF">CDL10_02090</name>
</gene>
<organism evidence="1 2">
    <name type="scientific">Avrilella dinanensis</name>
    <dbReference type="NCBI Taxonomy" id="2008672"/>
    <lineage>
        <taxon>Bacteria</taxon>
        <taxon>Pseudomonadati</taxon>
        <taxon>Bacteroidota</taxon>
        <taxon>Flavobacteriia</taxon>
        <taxon>Flavobacteriales</taxon>
        <taxon>Flavobacteriaceae</taxon>
        <taxon>Avrilella</taxon>
    </lineage>
</organism>
<name>A0A2M9R3K0_9FLAO</name>
<protein>
    <submittedName>
        <fullName evidence="1">Uncharacterized protein</fullName>
    </submittedName>
</protein>
<keyword evidence="2" id="KW-1185">Reference proteome</keyword>
<dbReference type="Proteomes" id="UP000231960">
    <property type="component" value="Unassembled WGS sequence"/>
</dbReference>
<accession>A0A2M9R3K0</accession>
<comment type="caution">
    <text evidence="1">The sequence shown here is derived from an EMBL/GenBank/DDBJ whole genome shotgun (WGS) entry which is preliminary data.</text>
</comment>
<evidence type="ECO:0000313" key="1">
    <source>
        <dbReference type="EMBL" id="PJR03431.1"/>
    </source>
</evidence>
<reference evidence="1 2" key="1">
    <citation type="submission" date="2017-06" db="EMBL/GenBank/DDBJ databases">
        <title>Description of Avrilella dinanensis gen. nov. sp. nov.</title>
        <authorList>
            <person name="Leyer C."/>
            <person name="Sassi M."/>
            <person name="Minet J."/>
            <person name="Kayal S."/>
            <person name="Cattoir V."/>
        </authorList>
    </citation>
    <scope>NUCLEOTIDE SEQUENCE [LARGE SCALE GENOMIC DNA]</scope>
    <source>
        <strain evidence="1 2">UR159</strain>
    </source>
</reference>
<dbReference type="RefSeq" id="WP_100676999.1">
    <property type="nucleotide sequence ID" value="NZ_NIPO01000001.1"/>
</dbReference>
<dbReference type="AlphaFoldDB" id="A0A2M9R3K0"/>
<proteinExistence type="predicted"/>
<dbReference type="EMBL" id="NIPO01000001">
    <property type="protein sequence ID" value="PJR03431.1"/>
    <property type="molecule type" value="Genomic_DNA"/>
</dbReference>